<gene>
    <name evidence="3" type="ORF">WKW77_27185</name>
</gene>
<dbReference type="PANTHER" id="PTHR42928:SF5">
    <property type="entry name" value="BLR1237 PROTEIN"/>
    <property type="match status" value="1"/>
</dbReference>
<dbReference type="Proteomes" id="UP001365846">
    <property type="component" value="Unassembled WGS sequence"/>
</dbReference>
<dbReference type="InterPro" id="IPR042100">
    <property type="entry name" value="Bug_dom1"/>
</dbReference>
<dbReference type="Gene3D" id="3.40.190.10">
    <property type="entry name" value="Periplasmic binding protein-like II"/>
    <property type="match status" value="1"/>
</dbReference>
<keyword evidence="2" id="KW-0732">Signal</keyword>
<dbReference type="EMBL" id="JBBKZU010000015">
    <property type="protein sequence ID" value="MEJ8814785.1"/>
    <property type="molecule type" value="Genomic_DNA"/>
</dbReference>
<keyword evidence="4" id="KW-1185">Reference proteome</keyword>
<accession>A0ABU8VMC9</accession>
<feature type="signal peptide" evidence="2">
    <location>
        <begin position="1"/>
        <end position="27"/>
    </location>
</feature>
<feature type="chain" id="PRO_5045215804" evidence="2">
    <location>
        <begin position="28"/>
        <end position="326"/>
    </location>
</feature>
<evidence type="ECO:0000313" key="4">
    <source>
        <dbReference type="Proteomes" id="UP001365846"/>
    </source>
</evidence>
<name>A0ABU8VMC9_9BURK</name>
<proteinExistence type="inferred from homology"/>
<comment type="similarity">
    <text evidence="1">Belongs to the UPF0065 (bug) family.</text>
</comment>
<evidence type="ECO:0000256" key="2">
    <source>
        <dbReference type="SAM" id="SignalP"/>
    </source>
</evidence>
<dbReference type="Gene3D" id="3.40.190.150">
    <property type="entry name" value="Bordetella uptake gene, domain 1"/>
    <property type="match status" value="1"/>
</dbReference>
<sequence length="326" mass="34531">MASLPRMTRRTFAAGTTLAMLSPWALAQGYPTKTVKWVVGFPPGGGTDVLARTVAAQLSTQFGQQVIVDNKAGAAGMIAAESVARAEPDGYTLLTADIAILALNPAIYPKVRYNPLTDFVPVGLMARFPLIVATHPGSGITSLQQLVADARKGKSFNYGSAGVGTPHHMAMEVLASSGGITAQHVPYKGDSPAMQDVAGKQLPVAVISPSLSLPFIKDGRLVPLAVTGDQRMAQLPDVPTLKELGFAPSGIYAWQGLVVPKSTPPHIVSALSAEMRQALALAAVRQKLAELGMEATPSDSAEMDRYIREEMRFWDKLIKSRGITST</sequence>
<reference evidence="3 4" key="1">
    <citation type="submission" date="2024-03" db="EMBL/GenBank/DDBJ databases">
        <title>Novel species of the genus Variovorax.</title>
        <authorList>
            <person name="Liu Q."/>
            <person name="Xin Y.-H."/>
        </authorList>
    </citation>
    <scope>NUCLEOTIDE SEQUENCE [LARGE SCALE GENOMIC DNA]</scope>
    <source>
        <strain evidence="3 4">KACC 18899</strain>
    </source>
</reference>
<protein>
    <submittedName>
        <fullName evidence="3">Tripartite tricarboxylate transporter substrate binding protein</fullName>
    </submittedName>
</protein>
<organism evidence="3 4">
    <name type="scientific">Variovorax ureilyticus</name>
    <dbReference type="NCBI Taxonomy" id="1836198"/>
    <lineage>
        <taxon>Bacteria</taxon>
        <taxon>Pseudomonadati</taxon>
        <taxon>Pseudomonadota</taxon>
        <taxon>Betaproteobacteria</taxon>
        <taxon>Burkholderiales</taxon>
        <taxon>Comamonadaceae</taxon>
        <taxon>Variovorax</taxon>
    </lineage>
</organism>
<dbReference type="RefSeq" id="WP_340360014.1">
    <property type="nucleotide sequence ID" value="NZ_JBBKZU010000015.1"/>
</dbReference>
<evidence type="ECO:0000313" key="3">
    <source>
        <dbReference type="EMBL" id="MEJ8814785.1"/>
    </source>
</evidence>
<comment type="caution">
    <text evidence="3">The sequence shown here is derived from an EMBL/GenBank/DDBJ whole genome shotgun (WGS) entry which is preliminary data.</text>
</comment>
<dbReference type="PANTHER" id="PTHR42928">
    <property type="entry name" value="TRICARBOXYLATE-BINDING PROTEIN"/>
    <property type="match status" value="1"/>
</dbReference>
<dbReference type="CDD" id="cd07012">
    <property type="entry name" value="PBP2_Bug_TTT"/>
    <property type="match status" value="1"/>
</dbReference>
<dbReference type="PIRSF" id="PIRSF017082">
    <property type="entry name" value="YflP"/>
    <property type="match status" value="1"/>
</dbReference>
<evidence type="ECO:0000256" key="1">
    <source>
        <dbReference type="ARBA" id="ARBA00006987"/>
    </source>
</evidence>
<dbReference type="Pfam" id="PF03401">
    <property type="entry name" value="TctC"/>
    <property type="match status" value="1"/>
</dbReference>
<dbReference type="InterPro" id="IPR005064">
    <property type="entry name" value="BUG"/>
</dbReference>
<dbReference type="SUPFAM" id="SSF53850">
    <property type="entry name" value="Periplasmic binding protein-like II"/>
    <property type="match status" value="1"/>
</dbReference>